<evidence type="ECO:0000313" key="2">
    <source>
        <dbReference type="Proteomes" id="UP001218218"/>
    </source>
</evidence>
<protein>
    <submittedName>
        <fullName evidence="1">Uncharacterized protein</fullName>
    </submittedName>
</protein>
<feature type="non-terminal residue" evidence="1">
    <location>
        <position position="1"/>
    </location>
</feature>
<sequence length="106" mass="12347">CHGAPITFPPGENQYFSYPFGLHAKLLLAWNFFSERDCFFVRSKNCRQSVIGSEPRLCKPCRELDERDDNLFEIRQRIANGIQENTPLVFFPVGGLIQKIRKKKEQ</sequence>
<accession>A0AAD7ATF9</accession>
<reference evidence="1" key="1">
    <citation type="submission" date="2023-03" db="EMBL/GenBank/DDBJ databases">
        <title>Massive genome expansion in bonnet fungi (Mycena s.s.) driven by repeated elements and novel gene families across ecological guilds.</title>
        <authorList>
            <consortium name="Lawrence Berkeley National Laboratory"/>
            <person name="Harder C.B."/>
            <person name="Miyauchi S."/>
            <person name="Viragh M."/>
            <person name="Kuo A."/>
            <person name="Thoen E."/>
            <person name="Andreopoulos B."/>
            <person name="Lu D."/>
            <person name="Skrede I."/>
            <person name="Drula E."/>
            <person name="Henrissat B."/>
            <person name="Morin E."/>
            <person name="Kohler A."/>
            <person name="Barry K."/>
            <person name="LaButti K."/>
            <person name="Morin E."/>
            <person name="Salamov A."/>
            <person name="Lipzen A."/>
            <person name="Mereny Z."/>
            <person name="Hegedus B."/>
            <person name="Baldrian P."/>
            <person name="Stursova M."/>
            <person name="Weitz H."/>
            <person name="Taylor A."/>
            <person name="Grigoriev I.V."/>
            <person name="Nagy L.G."/>
            <person name="Martin F."/>
            <person name="Kauserud H."/>
        </authorList>
    </citation>
    <scope>NUCLEOTIDE SEQUENCE</scope>
    <source>
        <strain evidence="1">CBHHK002</strain>
    </source>
</reference>
<dbReference type="AlphaFoldDB" id="A0AAD7ATF9"/>
<name>A0AAD7ATF9_9AGAR</name>
<dbReference type="Proteomes" id="UP001218218">
    <property type="component" value="Unassembled WGS sequence"/>
</dbReference>
<comment type="caution">
    <text evidence="1">The sequence shown here is derived from an EMBL/GenBank/DDBJ whole genome shotgun (WGS) entry which is preliminary data.</text>
</comment>
<proteinExistence type="predicted"/>
<dbReference type="EMBL" id="JARIHO010000001">
    <property type="protein sequence ID" value="KAJ7367624.1"/>
    <property type="molecule type" value="Genomic_DNA"/>
</dbReference>
<gene>
    <name evidence="1" type="ORF">DFH08DRAFT_725632</name>
</gene>
<organism evidence="1 2">
    <name type="scientific">Mycena albidolilacea</name>
    <dbReference type="NCBI Taxonomy" id="1033008"/>
    <lineage>
        <taxon>Eukaryota</taxon>
        <taxon>Fungi</taxon>
        <taxon>Dikarya</taxon>
        <taxon>Basidiomycota</taxon>
        <taxon>Agaricomycotina</taxon>
        <taxon>Agaricomycetes</taxon>
        <taxon>Agaricomycetidae</taxon>
        <taxon>Agaricales</taxon>
        <taxon>Marasmiineae</taxon>
        <taxon>Mycenaceae</taxon>
        <taxon>Mycena</taxon>
    </lineage>
</organism>
<evidence type="ECO:0000313" key="1">
    <source>
        <dbReference type="EMBL" id="KAJ7367624.1"/>
    </source>
</evidence>
<keyword evidence="2" id="KW-1185">Reference proteome</keyword>
<feature type="non-terminal residue" evidence="1">
    <location>
        <position position="106"/>
    </location>
</feature>